<comment type="caution">
    <text evidence="2">The sequence shown here is derived from an EMBL/GenBank/DDBJ whole genome shotgun (WGS) entry which is preliminary data.</text>
</comment>
<proteinExistence type="predicted"/>
<accession>A0ABN3M8G6</accession>
<evidence type="ECO:0008006" key="4">
    <source>
        <dbReference type="Google" id="ProtNLM"/>
    </source>
</evidence>
<organism evidence="2 3">
    <name type="scientific">Streptomyces gobitricini</name>
    <dbReference type="NCBI Taxonomy" id="68211"/>
    <lineage>
        <taxon>Bacteria</taxon>
        <taxon>Bacillati</taxon>
        <taxon>Actinomycetota</taxon>
        <taxon>Actinomycetes</taxon>
        <taxon>Kitasatosporales</taxon>
        <taxon>Streptomycetaceae</taxon>
        <taxon>Streptomyces</taxon>
    </lineage>
</organism>
<protein>
    <recommendedName>
        <fullName evidence="4">Tox-REase-7 domain-containing protein</fullName>
    </recommendedName>
</protein>
<evidence type="ECO:0000313" key="3">
    <source>
        <dbReference type="Proteomes" id="UP001499942"/>
    </source>
</evidence>
<evidence type="ECO:0000313" key="2">
    <source>
        <dbReference type="EMBL" id="GAA2495570.1"/>
    </source>
</evidence>
<name>A0ABN3M8G6_9ACTN</name>
<feature type="compositionally biased region" description="Low complexity" evidence="1">
    <location>
        <begin position="630"/>
        <end position="639"/>
    </location>
</feature>
<feature type="region of interest" description="Disordered" evidence="1">
    <location>
        <begin position="505"/>
        <end position="743"/>
    </location>
</feature>
<reference evidence="2 3" key="1">
    <citation type="journal article" date="2019" name="Int. J. Syst. Evol. Microbiol.">
        <title>The Global Catalogue of Microorganisms (GCM) 10K type strain sequencing project: providing services to taxonomists for standard genome sequencing and annotation.</title>
        <authorList>
            <consortium name="The Broad Institute Genomics Platform"/>
            <consortium name="The Broad Institute Genome Sequencing Center for Infectious Disease"/>
            <person name="Wu L."/>
            <person name="Ma J."/>
        </authorList>
    </citation>
    <scope>NUCLEOTIDE SEQUENCE [LARGE SCALE GENOMIC DNA]</scope>
    <source>
        <strain evidence="2 3">JCM 5062</strain>
    </source>
</reference>
<keyword evidence="3" id="KW-1185">Reference proteome</keyword>
<sequence>MSDNAPVDPFEVPEFTGDEAVLAEKVKALSGAGVKISTVAGDVHTSFGGLRAFYRAPEAEQLFATTKPVQDKALEVGSDLCVIAGALGKYADDIRPLVKRLNELRQDAVNFREKIADDDKWREDGDLTDENLARRNEIAEVWAQFQEAERTCHDKIAALVGGPPLKVDDGSHQPGMYGYDAEMLKQAESLPWGDAVAESTPAWQVWEHGADFAKGFFVDGVVGTIKSLGTLVGTDGWDAAGEAWKGLGLLSTGVLISTTPAVGLFWGADDKDMPPLLRDSRTAMKETGKALIAYDKWDENPARAGGLVTFNVLSVLATRGAGSAASGAAKGGTAAKALSFAGKAGQALDPTTYLLKGATASMRKIGDVMAGLRGMSHVDVSLPPGTVELPSGASVLPDGTLRLPDGAPVPPGVVEVPPGTVRLPADTPIPPGSIDFGDGVVRLPADTSPPPGAIPVPEGTLKVTDGTIALPEGTVKLPGPTGKTVYADPKGNLYNADGTLLQRAEDAKKETPPAAAPGADNPRVDAPAKVPAMAGAPSSAAGNAGIPARLGDSLDTNLGDTGRLDDGLPHRTSDAPSGPTARADDNLPAGGAGGHLPANDLDSTPAGGGHPGDGNNEPGGVLSGNGSGNLGNTPGSSSPDQTPSATGGGTGARSNDVLGDGPDGRDSPRPADPGENTGGPDTVKDSAGGKPDSDGGDVTGKPDSDNPYAGEEPDYTRRTLLPADGPLTLRDVRNTRAPDERWQRGERFHRQMWRGDPERSYPVPTNNDPRYPVTRTGGRKVDVPVDLPDGRTVAVEVKTYGPYRTITLNDGTQKAVKNEVPLKKEIKEQIHKDIALRRLHPGYDPRWAFTHAGPSPELRAYLRKAKIVFVEYGPAPKKDQWDKPREK</sequence>
<evidence type="ECO:0000256" key="1">
    <source>
        <dbReference type="SAM" id="MobiDB-lite"/>
    </source>
</evidence>
<feature type="compositionally biased region" description="Basic and acidic residues" evidence="1">
    <location>
        <begin position="562"/>
        <end position="573"/>
    </location>
</feature>
<feature type="compositionally biased region" description="Basic and acidic residues" evidence="1">
    <location>
        <begin position="730"/>
        <end position="743"/>
    </location>
</feature>
<dbReference type="EMBL" id="BAAASR010000016">
    <property type="protein sequence ID" value="GAA2495570.1"/>
    <property type="molecule type" value="Genomic_DNA"/>
</dbReference>
<feature type="compositionally biased region" description="Low complexity" evidence="1">
    <location>
        <begin position="531"/>
        <end position="548"/>
    </location>
</feature>
<feature type="region of interest" description="Disordered" evidence="1">
    <location>
        <begin position="472"/>
        <end position="491"/>
    </location>
</feature>
<dbReference type="RefSeq" id="WP_344360995.1">
    <property type="nucleotide sequence ID" value="NZ_BAAASR010000016.1"/>
</dbReference>
<dbReference type="Proteomes" id="UP001499942">
    <property type="component" value="Unassembled WGS sequence"/>
</dbReference>
<gene>
    <name evidence="2" type="ORF">GCM10010393_29490</name>
</gene>
<feature type="region of interest" description="Disordered" evidence="1">
    <location>
        <begin position="755"/>
        <end position="785"/>
    </location>
</feature>